<organism evidence="1">
    <name type="scientific">Salmonella enterica</name>
    <name type="common">Salmonella choleraesuis</name>
    <dbReference type="NCBI Taxonomy" id="28901"/>
    <lineage>
        <taxon>Bacteria</taxon>
        <taxon>Pseudomonadati</taxon>
        <taxon>Pseudomonadota</taxon>
        <taxon>Gammaproteobacteria</taxon>
        <taxon>Enterobacterales</taxon>
        <taxon>Enterobacteriaceae</taxon>
        <taxon>Salmonella</taxon>
    </lineage>
</organism>
<dbReference type="AlphaFoldDB" id="A0A3F3IH92"/>
<name>A0A3F3IH92_SALER</name>
<protein>
    <submittedName>
        <fullName evidence="1">Uncharacterized protein</fullName>
    </submittedName>
</protein>
<proteinExistence type="predicted"/>
<evidence type="ECO:0000313" key="1">
    <source>
        <dbReference type="EMBL" id="OEH95554.1"/>
    </source>
</evidence>
<dbReference type="EMBL" id="MJEL01000054">
    <property type="protein sequence ID" value="OEH95554.1"/>
    <property type="molecule type" value="Genomic_DNA"/>
</dbReference>
<accession>A0A3F3IH92</accession>
<gene>
    <name evidence="1" type="ORF">BH006_06780</name>
</gene>
<dbReference type="Proteomes" id="UP000852880">
    <property type="component" value="Unassembled WGS sequence"/>
</dbReference>
<comment type="caution">
    <text evidence="1">The sequence shown here is derived from an EMBL/GenBank/DDBJ whole genome shotgun (WGS) entry which is preliminary data.</text>
</comment>
<reference evidence="1" key="1">
    <citation type="submission" date="2016-09" db="EMBL/GenBank/DDBJ databases">
        <title>Whole Genome Sequencing of Salmonella enterica subsp. enterica serovar Nottingham.</title>
        <authorList>
            <person name="Zheng J."/>
            <person name="Wang H."/>
        </authorList>
    </citation>
    <scope>NUCLEOTIDE SEQUENCE [LARGE SCALE GENOMIC DNA]</scope>
    <source>
        <strain evidence="1">CFSAN055411</strain>
    </source>
</reference>
<sequence length="69" mass="7987">MSGGDRSDKHHKDDYSGMYLQAIFSTGYHGFYVPYTRVFFHAAEVRLIQCPETNPPEVLLYRSCRIQEG</sequence>